<accession>A0A139A733</accession>
<dbReference type="EMBL" id="KQ965786">
    <property type="protein sequence ID" value="KXS12591.1"/>
    <property type="molecule type" value="Genomic_DNA"/>
</dbReference>
<evidence type="ECO:0000313" key="2">
    <source>
        <dbReference type="Proteomes" id="UP000070544"/>
    </source>
</evidence>
<gene>
    <name evidence="1" type="ORF">M427DRAFT_157175</name>
</gene>
<proteinExistence type="predicted"/>
<keyword evidence="2" id="KW-1185">Reference proteome</keyword>
<reference evidence="1 2" key="1">
    <citation type="journal article" date="2015" name="Genome Biol. Evol.">
        <title>Phylogenomic analyses indicate that early fungi evolved digesting cell walls of algal ancestors of land plants.</title>
        <authorList>
            <person name="Chang Y."/>
            <person name="Wang S."/>
            <person name="Sekimoto S."/>
            <person name="Aerts A.L."/>
            <person name="Choi C."/>
            <person name="Clum A."/>
            <person name="LaButti K.M."/>
            <person name="Lindquist E.A."/>
            <person name="Yee Ngan C."/>
            <person name="Ohm R.A."/>
            <person name="Salamov A.A."/>
            <person name="Grigoriev I.V."/>
            <person name="Spatafora J.W."/>
            <person name="Berbee M.L."/>
        </authorList>
    </citation>
    <scope>NUCLEOTIDE SEQUENCE [LARGE SCALE GENOMIC DNA]</scope>
    <source>
        <strain evidence="1 2">JEL478</strain>
    </source>
</reference>
<evidence type="ECO:0000313" key="1">
    <source>
        <dbReference type="EMBL" id="KXS12591.1"/>
    </source>
</evidence>
<protein>
    <recommendedName>
        <fullName evidence="3">SnoaL-like domain-containing protein</fullName>
    </recommendedName>
</protein>
<evidence type="ECO:0008006" key="3">
    <source>
        <dbReference type="Google" id="ProtNLM"/>
    </source>
</evidence>
<dbReference type="AlphaFoldDB" id="A0A139A733"/>
<organism evidence="1 2">
    <name type="scientific">Gonapodya prolifera (strain JEL478)</name>
    <name type="common">Monoblepharis prolifera</name>
    <dbReference type="NCBI Taxonomy" id="1344416"/>
    <lineage>
        <taxon>Eukaryota</taxon>
        <taxon>Fungi</taxon>
        <taxon>Fungi incertae sedis</taxon>
        <taxon>Chytridiomycota</taxon>
        <taxon>Chytridiomycota incertae sedis</taxon>
        <taxon>Monoblepharidomycetes</taxon>
        <taxon>Monoblepharidales</taxon>
        <taxon>Gonapodyaceae</taxon>
        <taxon>Gonapodya</taxon>
    </lineage>
</organism>
<dbReference type="OrthoDB" id="2170832at2759"/>
<name>A0A139A733_GONPJ</name>
<sequence>MTTRTSVFKLRESSETIPELPADVKALPSLPKTRSGKLAHEKISQGYAAFLSDADDKSPFWDSYADGAIIYFAGNMKNLSRYPKDAKLFWAVFYSVVTHGLEEVISNPIIDLLVWDNGYAFATSHNSYRAYSGKSWKGASLNRMKYDESGRIYDQAFFYEDLAAMDSLVGELFDLPSVQNDVFEKLGIRL</sequence>
<dbReference type="Proteomes" id="UP000070544">
    <property type="component" value="Unassembled WGS sequence"/>
</dbReference>